<dbReference type="EMBL" id="ASGP02000003">
    <property type="protein sequence ID" value="KAH9517143.1"/>
    <property type="molecule type" value="Genomic_DNA"/>
</dbReference>
<proteinExistence type="predicted"/>
<sequence>MIISSQQPICEFKAQKLSIINAEVALVPPLNQKLSVTMYNDNLLIDKKNGNYNVANESIQ</sequence>
<protein>
    <submittedName>
        <fullName evidence="1">Uncharacterized protein</fullName>
    </submittedName>
</protein>
<organism evidence="1 2">
    <name type="scientific">Dermatophagoides farinae</name>
    <name type="common">American house dust mite</name>
    <dbReference type="NCBI Taxonomy" id="6954"/>
    <lineage>
        <taxon>Eukaryota</taxon>
        <taxon>Metazoa</taxon>
        <taxon>Ecdysozoa</taxon>
        <taxon>Arthropoda</taxon>
        <taxon>Chelicerata</taxon>
        <taxon>Arachnida</taxon>
        <taxon>Acari</taxon>
        <taxon>Acariformes</taxon>
        <taxon>Sarcoptiformes</taxon>
        <taxon>Astigmata</taxon>
        <taxon>Psoroptidia</taxon>
        <taxon>Analgoidea</taxon>
        <taxon>Pyroglyphidae</taxon>
        <taxon>Dermatophagoidinae</taxon>
        <taxon>Dermatophagoides</taxon>
    </lineage>
</organism>
<dbReference type="AlphaFoldDB" id="A0A922HZS7"/>
<keyword evidence="2" id="KW-1185">Reference proteome</keyword>
<evidence type="ECO:0000313" key="1">
    <source>
        <dbReference type="EMBL" id="KAH9517143.1"/>
    </source>
</evidence>
<reference evidence="1" key="1">
    <citation type="submission" date="2013-05" db="EMBL/GenBank/DDBJ databases">
        <authorList>
            <person name="Yim A.K.Y."/>
            <person name="Chan T.F."/>
            <person name="Ji K.M."/>
            <person name="Liu X.Y."/>
            <person name="Zhou J.W."/>
            <person name="Li R.Q."/>
            <person name="Yang K.Y."/>
            <person name="Li J."/>
            <person name="Li M."/>
            <person name="Law P.T.W."/>
            <person name="Wu Y.L."/>
            <person name="Cai Z.L."/>
            <person name="Qin H."/>
            <person name="Bao Y."/>
            <person name="Leung R.K.K."/>
            <person name="Ng P.K.S."/>
            <person name="Zou J."/>
            <person name="Zhong X.J."/>
            <person name="Ran P.X."/>
            <person name="Zhong N.S."/>
            <person name="Liu Z.G."/>
            <person name="Tsui S.K.W."/>
        </authorList>
    </citation>
    <scope>NUCLEOTIDE SEQUENCE</scope>
    <source>
        <strain evidence="1">Derf</strain>
        <tissue evidence="1">Whole organism</tissue>
    </source>
</reference>
<name>A0A922HZS7_DERFA</name>
<comment type="caution">
    <text evidence="1">The sequence shown here is derived from an EMBL/GenBank/DDBJ whole genome shotgun (WGS) entry which is preliminary data.</text>
</comment>
<evidence type="ECO:0000313" key="2">
    <source>
        <dbReference type="Proteomes" id="UP000790347"/>
    </source>
</evidence>
<accession>A0A922HZS7</accession>
<dbReference type="Proteomes" id="UP000790347">
    <property type="component" value="Unassembled WGS sequence"/>
</dbReference>
<gene>
    <name evidence="1" type="ORF">DERF_007839</name>
</gene>
<reference evidence="1" key="2">
    <citation type="journal article" date="2022" name="Res Sq">
        <title>Comparative Genomics Reveals Insights into the Divergent Evolution of Astigmatic Mites and Household Pest Adaptations.</title>
        <authorList>
            <person name="Xiong Q."/>
            <person name="Wan A.T.-Y."/>
            <person name="Liu X.-Y."/>
            <person name="Fung C.S.-H."/>
            <person name="Xiao X."/>
            <person name="Malainual N."/>
            <person name="Hou J."/>
            <person name="Wang L."/>
            <person name="Wang M."/>
            <person name="Yang K."/>
            <person name="Cui Y."/>
            <person name="Leung E."/>
            <person name="Nong W."/>
            <person name="Shin S.-K."/>
            <person name="Au S."/>
            <person name="Jeong K.Y."/>
            <person name="Chew F.T."/>
            <person name="Hui J."/>
            <person name="Leung T.F."/>
            <person name="Tungtrongchitr A."/>
            <person name="Zhong N."/>
            <person name="Liu Z."/>
            <person name="Tsui S."/>
        </authorList>
    </citation>
    <scope>NUCLEOTIDE SEQUENCE</scope>
    <source>
        <strain evidence="1">Derf</strain>
        <tissue evidence="1">Whole organism</tissue>
    </source>
</reference>